<feature type="domain" description="Succinylglutamate desuccinylase/Aspartoacylase catalytic" evidence="8">
    <location>
        <begin position="65"/>
        <end position="255"/>
    </location>
</feature>
<protein>
    <recommendedName>
        <fullName evidence="5 6">Succinylglutamate desuccinylase</fullName>
        <ecNumber evidence="5 6">3.5.1.96</ecNumber>
    </recommendedName>
</protein>
<feature type="binding site" evidence="5">
    <location>
        <position position="76"/>
    </location>
    <ligand>
        <name>Zn(2+)</name>
        <dbReference type="ChEBI" id="CHEBI:29105"/>
    </ligand>
</feature>
<keyword evidence="4 5" id="KW-0862">Zinc</keyword>
<dbReference type="Proteomes" id="UP000199626">
    <property type="component" value="Unassembled WGS sequence"/>
</dbReference>
<keyword evidence="10" id="KW-1185">Reference proteome</keyword>
<dbReference type="GO" id="GO:0008270">
    <property type="term" value="F:zinc ion binding"/>
    <property type="evidence" value="ECO:0007669"/>
    <property type="project" value="UniProtKB-UniRule"/>
</dbReference>
<feature type="domain" description="AstE/AspA barrel-sandwich hybrid" evidence="7">
    <location>
        <begin position="271"/>
        <end position="343"/>
    </location>
</feature>
<dbReference type="AlphaFoldDB" id="A0A1G6AWN4"/>
<evidence type="ECO:0000256" key="4">
    <source>
        <dbReference type="ARBA" id="ARBA00022833"/>
    </source>
</evidence>
<dbReference type="NCBIfam" id="NF003706">
    <property type="entry name" value="PRK05324.1"/>
    <property type="match status" value="1"/>
</dbReference>
<dbReference type="PIRSF" id="PIRSF017020">
    <property type="entry name" value="AstE"/>
    <property type="match status" value="1"/>
</dbReference>
<reference evidence="10" key="1">
    <citation type="submission" date="2016-10" db="EMBL/GenBank/DDBJ databases">
        <authorList>
            <person name="Varghese N."/>
            <person name="Submissions S."/>
        </authorList>
    </citation>
    <scope>NUCLEOTIDE SEQUENCE [LARGE SCALE GENOMIC DNA]</scope>
    <source>
        <strain evidence="10">CGMCC 1.10824</strain>
    </source>
</reference>
<dbReference type="InterPro" id="IPR007036">
    <property type="entry name" value="Aste_AspA_hybrid_dom"/>
</dbReference>
<dbReference type="EMBL" id="FMXN01000002">
    <property type="protein sequence ID" value="SDB12719.1"/>
    <property type="molecule type" value="Genomic_DNA"/>
</dbReference>
<dbReference type="GO" id="GO:0019544">
    <property type="term" value="P:L-arginine catabolic process to L-glutamate"/>
    <property type="evidence" value="ECO:0007669"/>
    <property type="project" value="UniProtKB-UniRule"/>
</dbReference>
<evidence type="ECO:0000256" key="3">
    <source>
        <dbReference type="ARBA" id="ARBA00022801"/>
    </source>
</evidence>
<dbReference type="InterPro" id="IPR055438">
    <property type="entry name" value="AstE_AspA_cat"/>
</dbReference>
<evidence type="ECO:0000259" key="7">
    <source>
        <dbReference type="Pfam" id="PF04952"/>
    </source>
</evidence>
<dbReference type="Pfam" id="PF04952">
    <property type="entry name" value="AstE_AspA_hybrid"/>
    <property type="match status" value="1"/>
</dbReference>
<dbReference type="GO" id="GO:0016788">
    <property type="term" value="F:hydrolase activity, acting on ester bonds"/>
    <property type="evidence" value="ECO:0007669"/>
    <property type="project" value="UniProtKB-UniRule"/>
</dbReference>
<dbReference type="NCBIfam" id="TIGR03242">
    <property type="entry name" value="arg_catab_astE"/>
    <property type="match status" value="1"/>
</dbReference>
<dbReference type="SUPFAM" id="SSF53187">
    <property type="entry name" value="Zn-dependent exopeptidases"/>
    <property type="match status" value="1"/>
</dbReference>
<gene>
    <name evidence="5" type="primary">astE</name>
    <name evidence="9" type="ORF">SAMN02927930_00510</name>
</gene>
<evidence type="ECO:0000313" key="9">
    <source>
        <dbReference type="EMBL" id="SDB12719.1"/>
    </source>
</evidence>
<dbReference type="EC" id="3.5.1.96" evidence="5 6"/>
<comment type="function">
    <text evidence="5">Transforms N(2)-succinylglutamate into succinate and glutamate.</text>
</comment>
<evidence type="ECO:0000256" key="1">
    <source>
        <dbReference type="ARBA" id="ARBA00022503"/>
    </source>
</evidence>
<evidence type="ECO:0000313" key="10">
    <source>
        <dbReference type="Proteomes" id="UP000199626"/>
    </source>
</evidence>
<comment type="catalytic activity">
    <reaction evidence="5">
        <text>N-succinyl-L-glutamate + H2O = L-glutamate + succinate</text>
        <dbReference type="Rhea" id="RHEA:15169"/>
        <dbReference type="ChEBI" id="CHEBI:15377"/>
        <dbReference type="ChEBI" id="CHEBI:29985"/>
        <dbReference type="ChEBI" id="CHEBI:30031"/>
        <dbReference type="ChEBI" id="CHEBI:58763"/>
        <dbReference type="EC" id="3.5.1.96"/>
    </reaction>
</comment>
<dbReference type="Pfam" id="PF24827">
    <property type="entry name" value="AstE_AspA_cat"/>
    <property type="match status" value="1"/>
</dbReference>
<dbReference type="GO" id="GO:0009017">
    <property type="term" value="F:succinylglutamate desuccinylase activity"/>
    <property type="evidence" value="ECO:0007669"/>
    <property type="project" value="UniProtKB-UniRule"/>
</dbReference>
<dbReference type="HAMAP" id="MF_00767">
    <property type="entry name" value="Arg_catab_AstE"/>
    <property type="match status" value="1"/>
</dbReference>
<evidence type="ECO:0000259" key="8">
    <source>
        <dbReference type="Pfam" id="PF24827"/>
    </source>
</evidence>
<comment type="similarity">
    <text evidence="5">Belongs to the AspA/AstE family. Succinylglutamate desuccinylase subfamily.</text>
</comment>
<evidence type="ECO:0000256" key="6">
    <source>
        <dbReference type="NCBIfam" id="TIGR03242"/>
    </source>
</evidence>
<evidence type="ECO:0000256" key="5">
    <source>
        <dbReference type="HAMAP-Rule" id="MF_00767"/>
    </source>
</evidence>
<organism evidence="9 10">
    <name type="scientific">Pseudidiomarina indica</name>
    <dbReference type="NCBI Taxonomy" id="1159017"/>
    <lineage>
        <taxon>Bacteria</taxon>
        <taxon>Pseudomonadati</taxon>
        <taxon>Pseudomonadota</taxon>
        <taxon>Gammaproteobacteria</taxon>
        <taxon>Alteromonadales</taxon>
        <taxon>Idiomarinaceae</taxon>
        <taxon>Pseudidiomarina</taxon>
    </lineage>
</organism>
<sequence>MRQDVLKWTIARYFEAIQQPLPASLPAAITPDPKAEDWGTEQVVHDTTIEFWDAGVIVVEPKQPAGKDVVISCGVHGNETAPIELVRDILQDILSGQLRVCQRVLFLFGNPLAMVNGTRFVDTNMNRLFSGAHQQGTSLEHQRAAQLEHYVTRFYRQSQRFHYDLHTAIRDSAFEKFVIYPFPHDNPYRKDQLTFLAECGIHTVLLNQAPTTTFSYYSVRTHQANGFTVELGKVQPFGENDMSRFTDVDRMLRQLISQPSLQLPEFDPNRHQIFDVQRTINRETDDFKLHFAENVANFTEFEVGYLLATDGSKEYRVEQAGERIIFPNAQVEKGQRALLLVKPIALEQLKLV</sequence>
<comment type="cofactor">
    <cofactor evidence="5">
        <name>Zn(2+)</name>
        <dbReference type="ChEBI" id="CHEBI:29105"/>
    </cofactor>
    <text evidence="5">Binds 1 zinc ion per subunit.</text>
</comment>
<evidence type="ECO:0000256" key="2">
    <source>
        <dbReference type="ARBA" id="ARBA00022723"/>
    </source>
</evidence>
<dbReference type="OrthoDB" id="5290473at2"/>
<keyword evidence="3 5" id="KW-0378">Hydrolase</keyword>
<dbReference type="CDD" id="cd03855">
    <property type="entry name" value="M14_ASTE"/>
    <property type="match status" value="1"/>
</dbReference>
<proteinExistence type="inferred from homology"/>
<keyword evidence="1 5" id="KW-0056">Arginine metabolism</keyword>
<feature type="binding site" evidence="5">
    <location>
        <position position="166"/>
    </location>
    <ligand>
        <name>Zn(2+)</name>
        <dbReference type="ChEBI" id="CHEBI:29105"/>
    </ligand>
</feature>
<dbReference type="RefSeq" id="WP_092591444.1">
    <property type="nucleotide sequence ID" value="NZ_FMXN01000002.1"/>
</dbReference>
<keyword evidence="2 5" id="KW-0479">Metal-binding</keyword>
<dbReference type="PANTHER" id="PTHR15162:SF7">
    <property type="entry name" value="SUCCINYLGLUTAMATE DESUCCINYLASE"/>
    <property type="match status" value="1"/>
</dbReference>
<name>A0A1G6AWN4_9GAMM</name>
<accession>A0A1G6AWN4</accession>
<dbReference type="InterPro" id="IPR050178">
    <property type="entry name" value="AspA/AstE_fam"/>
</dbReference>
<dbReference type="Gene3D" id="3.40.630.10">
    <property type="entry name" value="Zn peptidases"/>
    <property type="match status" value="1"/>
</dbReference>
<dbReference type="UniPathway" id="UPA00185">
    <property type="reaction ID" value="UER00283"/>
</dbReference>
<dbReference type="PANTHER" id="PTHR15162">
    <property type="entry name" value="ASPARTOACYLASE"/>
    <property type="match status" value="1"/>
</dbReference>
<comment type="pathway">
    <text evidence="5">Amino-acid degradation; L-arginine degradation via AST pathway; L-glutamate and succinate from L-arginine: step 5/5.</text>
</comment>
<dbReference type="GO" id="GO:0019545">
    <property type="term" value="P:L-arginine catabolic process to succinate"/>
    <property type="evidence" value="ECO:0007669"/>
    <property type="project" value="UniProtKB-UniRule"/>
</dbReference>
<dbReference type="STRING" id="1159017.SAMN02927930_00510"/>
<dbReference type="InterPro" id="IPR016681">
    <property type="entry name" value="SuccinylGlu_desuccinylase"/>
</dbReference>
<feature type="binding site" evidence="5">
    <location>
        <position position="79"/>
    </location>
    <ligand>
        <name>Zn(2+)</name>
        <dbReference type="ChEBI" id="CHEBI:29105"/>
    </ligand>
</feature>
<feature type="active site" evidence="5">
    <location>
        <position position="230"/>
    </location>
</feature>